<dbReference type="GO" id="GO:0006508">
    <property type="term" value="P:proteolysis"/>
    <property type="evidence" value="ECO:0007669"/>
    <property type="project" value="UniProtKB-KW"/>
</dbReference>
<dbReference type="AlphaFoldDB" id="A0A7J3N095"/>
<sequence length="548" mass="61398">MNSDRLYKIVVLILVAIALAATLYIAYRDYLYVYIRLMLTEDYSYLVVALPIAVGVFLKVILDRFSIEGINVFRAVTSVMFLSTAITFYVIGETVTEMYIELKTLSIVFLLWSFLALFLRSRKLMTGILSMMLLLILIPIPRPIADGLSSFLTEIVARTAAHITSTKLTESNGIIVLITKDSTGIERSFEIAPICSGIVSFLSVLSIAPLVIYLSSKSSTSIRRKAMYTTLSIVSAILTVFLGNISRLVLIILVTRTIGFEEALKFFHYTPSILYVAIATALSLYIISKISKEKAVVKPYTISYMKPSIAFSGSIALLLFIAIVFNVLAPAASTVTLAQTTPSVISLPKLLENPTTIVLNSTDIFLFKDVPEPRLGTALGIPIIRSIAFMYNNTIFLGYIEVADVPTKFHGWYVCVTLQGYRIHRSWTELGNITINHMLISKSGNMMLLSYAIYRYILQEGTTYIRLSIMTPISNEYSEQLQMARDILGNVRSIEISRSRTTYVLDLSMIITNTSVVIGFMLLILHYLGKYLQKLYIRRSREEKGLNL</sequence>
<evidence type="ECO:0000256" key="3">
    <source>
        <dbReference type="ARBA" id="ARBA00022670"/>
    </source>
</evidence>
<keyword evidence="7 8" id="KW-0472">Membrane</keyword>
<gene>
    <name evidence="9" type="ORF">ENT99_02570</name>
    <name evidence="10" type="ORF">ENU64_06755</name>
</gene>
<feature type="transmembrane region" description="Helical" evidence="8">
    <location>
        <begin position="43"/>
        <end position="61"/>
    </location>
</feature>
<dbReference type="InterPro" id="IPR026392">
    <property type="entry name" value="Exo/Archaeosortase_dom"/>
</dbReference>
<evidence type="ECO:0000256" key="4">
    <source>
        <dbReference type="ARBA" id="ARBA00022692"/>
    </source>
</evidence>
<comment type="subcellular location">
    <subcellularLocation>
        <location evidence="1">Cell membrane</location>
        <topology evidence="1">Multi-pass membrane protein</topology>
    </subcellularLocation>
</comment>
<feature type="transmembrane region" description="Helical" evidence="8">
    <location>
        <begin position="98"/>
        <end position="119"/>
    </location>
</feature>
<dbReference type="EMBL" id="DTDH01000182">
    <property type="protein sequence ID" value="HGT99110.1"/>
    <property type="molecule type" value="Genomic_DNA"/>
</dbReference>
<accession>A0A7J3N095</accession>
<dbReference type="Pfam" id="PF09721">
    <property type="entry name" value="Exosortase_EpsH"/>
    <property type="match status" value="1"/>
</dbReference>
<feature type="transmembrane region" description="Helical" evidence="8">
    <location>
        <begin position="226"/>
        <end position="254"/>
    </location>
</feature>
<feature type="transmembrane region" description="Helical" evidence="8">
    <location>
        <begin position="507"/>
        <end position="529"/>
    </location>
</feature>
<evidence type="ECO:0000256" key="8">
    <source>
        <dbReference type="SAM" id="Phobius"/>
    </source>
</evidence>
<proteinExistence type="predicted"/>
<reference evidence="10" key="1">
    <citation type="journal article" date="2020" name="mSystems">
        <title>Genome- and Community-Level Interaction Insights into Carbon Utilization and Element Cycling Functions of Hydrothermarchaeota in Hydrothermal Sediment.</title>
        <authorList>
            <person name="Zhou Z."/>
            <person name="Liu Y."/>
            <person name="Xu W."/>
            <person name="Pan J."/>
            <person name="Luo Z.H."/>
            <person name="Li M."/>
        </authorList>
    </citation>
    <scope>NUCLEOTIDE SEQUENCE [LARGE SCALE GENOMIC DNA]</scope>
    <source>
        <strain evidence="9">SpSt-629</strain>
        <strain evidence="10">SpSt-688</strain>
    </source>
</reference>
<evidence type="ECO:0000256" key="7">
    <source>
        <dbReference type="ARBA" id="ARBA00023136"/>
    </source>
</evidence>
<dbReference type="GO" id="GO:0008233">
    <property type="term" value="F:peptidase activity"/>
    <property type="evidence" value="ECO:0007669"/>
    <property type="project" value="UniProtKB-KW"/>
</dbReference>
<name>A0A7J3N095_9CREN</name>
<dbReference type="NCBIfam" id="TIGR04178">
    <property type="entry name" value="exo_archaeo"/>
    <property type="match status" value="1"/>
</dbReference>
<feature type="transmembrane region" description="Helical" evidence="8">
    <location>
        <begin position="7"/>
        <end position="27"/>
    </location>
</feature>
<feature type="transmembrane region" description="Helical" evidence="8">
    <location>
        <begin position="73"/>
        <end position="92"/>
    </location>
</feature>
<evidence type="ECO:0000256" key="2">
    <source>
        <dbReference type="ARBA" id="ARBA00022475"/>
    </source>
</evidence>
<dbReference type="EMBL" id="DTAU01000046">
    <property type="protein sequence ID" value="HFQ78570.1"/>
    <property type="molecule type" value="Genomic_DNA"/>
</dbReference>
<dbReference type="InterPro" id="IPR019127">
    <property type="entry name" value="Exosortase"/>
</dbReference>
<comment type="caution">
    <text evidence="10">The sequence shown here is derived from an EMBL/GenBank/DDBJ whole genome shotgun (WGS) entry which is preliminary data.</text>
</comment>
<keyword evidence="6 8" id="KW-1133">Transmembrane helix</keyword>
<feature type="transmembrane region" description="Helical" evidence="8">
    <location>
        <begin position="266"/>
        <end position="287"/>
    </location>
</feature>
<feature type="transmembrane region" description="Helical" evidence="8">
    <location>
        <begin position="191"/>
        <end position="214"/>
    </location>
</feature>
<evidence type="ECO:0000256" key="6">
    <source>
        <dbReference type="ARBA" id="ARBA00022989"/>
    </source>
</evidence>
<keyword evidence="3" id="KW-0645">Protease</keyword>
<keyword evidence="2" id="KW-1003">Cell membrane</keyword>
<dbReference type="GO" id="GO:0005886">
    <property type="term" value="C:plasma membrane"/>
    <property type="evidence" value="ECO:0007669"/>
    <property type="project" value="UniProtKB-SubCell"/>
</dbReference>
<feature type="transmembrane region" description="Helical" evidence="8">
    <location>
        <begin position="308"/>
        <end position="329"/>
    </location>
</feature>
<evidence type="ECO:0000313" key="9">
    <source>
        <dbReference type="EMBL" id="HFQ78570.1"/>
    </source>
</evidence>
<keyword evidence="4 8" id="KW-0812">Transmembrane</keyword>
<organism evidence="10">
    <name type="scientific">Ignisphaera aggregans</name>
    <dbReference type="NCBI Taxonomy" id="334771"/>
    <lineage>
        <taxon>Archaea</taxon>
        <taxon>Thermoproteota</taxon>
        <taxon>Thermoprotei</taxon>
        <taxon>Desulfurococcales</taxon>
        <taxon>Desulfurococcaceae</taxon>
        <taxon>Ignisphaera</taxon>
    </lineage>
</organism>
<feature type="transmembrane region" description="Helical" evidence="8">
    <location>
        <begin position="126"/>
        <end position="144"/>
    </location>
</feature>
<protein>
    <submittedName>
        <fullName evidence="10">Exosortase/archaeosortase family protein</fullName>
    </submittedName>
</protein>
<evidence type="ECO:0000256" key="5">
    <source>
        <dbReference type="ARBA" id="ARBA00022801"/>
    </source>
</evidence>
<keyword evidence="5" id="KW-0378">Hydrolase</keyword>
<evidence type="ECO:0000313" key="10">
    <source>
        <dbReference type="EMBL" id="HGT99110.1"/>
    </source>
</evidence>
<evidence type="ECO:0000256" key="1">
    <source>
        <dbReference type="ARBA" id="ARBA00004651"/>
    </source>
</evidence>